<accession>A0A0C2IZF5</accession>
<name>A0A0C2IZF5_THEKT</name>
<proteinExistence type="predicted"/>
<reference evidence="1 2" key="1">
    <citation type="journal article" date="2014" name="Genome Biol. Evol.">
        <title>The genome of the myxosporean Thelohanellus kitauei shows adaptations to nutrient acquisition within its fish host.</title>
        <authorList>
            <person name="Yang Y."/>
            <person name="Xiong J."/>
            <person name="Zhou Z."/>
            <person name="Huo F."/>
            <person name="Miao W."/>
            <person name="Ran C."/>
            <person name="Liu Y."/>
            <person name="Zhang J."/>
            <person name="Feng J."/>
            <person name="Wang M."/>
            <person name="Wang M."/>
            <person name="Wang L."/>
            <person name="Yao B."/>
        </authorList>
    </citation>
    <scope>NUCLEOTIDE SEQUENCE [LARGE SCALE GENOMIC DNA]</scope>
    <source>
        <strain evidence="1">Wuqing</strain>
    </source>
</reference>
<dbReference type="EMBL" id="JWZT01005098">
    <property type="protein sequence ID" value="KII62172.1"/>
    <property type="molecule type" value="Genomic_DNA"/>
</dbReference>
<dbReference type="AlphaFoldDB" id="A0A0C2IZF5"/>
<evidence type="ECO:0000313" key="2">
    <source>
        <dbReference type="Proteomes" id="UP000031668"/>
    </source>
</evidence>
<evidence type="ECO:0000313" key="1">
    <source>
        <dbReference type="EMBL" id="KII62172.1"/>
    </source>
</evidence>
<dbReference type="Proteomes" id="UP000031668">
    <property type="component" value="Unassembled WGS sequence"/>
</dbReference>
<sequence>MYINVGKSLYRLCRLKARREYGHQEYTSNIGRKVGVPKQFKEMAQLNMKTSNFHQQAITFSVVKTFRSDEIYRFYHDIHYVSHLHDLATQRFLMYNEVTVPCN</sequence>
<organism evidence="1 2">
    <name type="scientific">Thelohanellus kitauei</name>
    <name type="common">Myxosporean</name>
    <dbReference type="NCBI Taxonomy" id="669202"/>
    <lineage>
        <taxon>Eukaryota</taxon>
        <taxon>Metazoa</taxon>
        <taxon>Cnidaria</taxon>
        <taxon>Myxozoa</taxon>
        <taxon>Myxosporea</taxon>
        <taxon>Bivalvulida</taxon>
        <taxon>Platysporina</taxon>
        <taxon>Myxobolidae</taxon>
        <taxon>Thelohanellus</taxon>
    </lineage>
</organism>
<comment type="caution">
    <text evidence="1">The sequence shown here is derived from an EMBL/GenBank/DDBJ whole genome shotgun (WGS) entry which is preliminary data.</text>
</comment>
<protein>
    <submittedName>
        <fullName evidence="1">Uncharacterized protein</fullName>
    </submittedName>
</protein>
<keyword evidence="2" id="KW-1185">Reference proteome</keyword>
<gene>
    <name evidence="1" type="ORF">RF11_07092</name>
</gene>